<evidence type="ECO:0000256" key="1">
    <source>
        <dbReference type="ARBA" id="ARBA00022490"/>
    </source>
</evidence>
<keyword evidence="9" id="KW-1185">Reference proteome</keyword>
<protein>
    <recommendedName>
        <fullName evidence="6">Ribosomal RNA small subunit methyltransferase I</fullName>
        <ecNumber evidence="6">2.1.1.198</ecNumber>
    </recommendedName>
    <alternativeName>
        <fullName evidence="6">16S rRNA 2'-O-ribose C1402 methyltransferase</fullName>
    </alternativeName>
    <alternativeName>
        <fullName evidence="6">rRNA (cytidine-2'-O-)-methyltransferase RsmI</fullName>
    </alternativeName>
</protein>
<dbReference type="Proteomes" id="UP000195447">
    <property type="component" value="Unassembled WGS sequence"/>
</dbReference>
<dbReference type="Gene3D" id="3.40.1010.10">
    <property type="entry name" value="Cobalt-precorrin-4 Transmethylase, Domain 1"/>
    <property type="match status" value="1"/>
</dbReference>
<evidence type="ECO:0000256" key="4">
    <source>
        <dbReference type="ARBA" id="ARBA00022679"/>
    </source>
</evidence>
<dbReference type="AlphaFoldDB" id="A0A1Y3VL60"/>
<keyword evidence="3 6" id="KW-0489">Methyltransferase</keyword>
<evidence type="ECO:0000256" key="5">
    <source>
        <dbReference type="ARBA" id="ARBA00022691"/>
    </source>
</evidence>
<evidence type="ECO:0000259" key="7">
    <source>
        <dbReference type="Pfam" id="PF00590"/>
    </source>
</evidence>
<dbReference type="PANTHER" id="PTHR46111:SF1">
    <property type="entry name" value="RIBOSOMAL RNA SMALL SUBUNIT METHYLTRANSFERASE I"/>
    <property type="match status" value="1"/>
</dbReference>
<evidence type="ECO:0000313" key="9">
    <source>
        <dbReference type="Proteomes" id="UP000195447"/>
    </source>
</evidence>
<name>A0A1Y3VL60_9FIRM</name>
<dbReference type="Gene3D" id="3.30.950.10">
    <property type="entry name" value="Methyltransferase, Cobalt-precorrin-4 Transmethylase, Domain 2"/>
    <property type="match status" value="1"/>
</dbReference>
<dbReference type="FunFam" id="3.40.1010.10:FF:000007">
    <property type="entry name" value="Ribosomal RNA small subunit methyltransferase I"/>
    <property type="match status" value="1"/>
</dbReference>
<gene>
    <name evidence="6" type="primary">rsmI</name>
    <name evidence="8" type="ORF">B5F14_02140</name>
</gene>
<dbReference type="InterPro" id="IPR014777">
    <property type="entry name" value="4pyrrole_Mease_sub1"/>
</dbReference>
<dbReference type="InterPro" id="IPR014776">
    <property type="entry name" value="4pyrrole_Mease_sub2"/>
</dbReference>
<evidence type="ECO:0000313" key="8">
    <source>
        <dbReference type="EMBL" id="OUP61411.1"/>
    </source>
</evidence>
<keyword evidence="2 6" id="KW-0698">rRNA processing</keyword>
<keyword evidence="4 6" id="KW-0808">Transferase</keyword>
<dbReference type="SUPFAM" id="SSF53790">
    <property type="entry name" value="Tetrapyrrole methylase"/>
    <property type="match status" value="1"/>
</dbReference>
<dbReference type="RefSeq" id="WP_022355198.1">
    <property type="nucleotide sequence ID" value="NZ_CALVGX010000002.1"/>
</dbReference>
<keyword evidence="5 6" id="KW-0949">S-adenosyl-L-methionine</keyword>
<dbReference type="Pfam" id="PF00590">
    <property type="entry name" value="TP_methylase"/>
    <property type="match status" value="1"/>
</dbReference>
<sequence length="282" mass="31717">MKITKSFDEKKPTLYLVPTPIGNLKEITSRALEVLNAVDVIAAEDTRNTKKLLMAYNIQKPLISHHEHNQATSIPQILNHLHNNDSVAVVSDAGYPLVSDPGANLVKEVIKEDYAVVSLSGANAAMNALVASGLSCVHYLFYGFLENKSSKRKKQLDELKDFPYTLIFYEAPHRIESMLQDVLEVLGDRNMCLARELTKLHEEYIRGTVSEVVQVAKDKKGEMVVIIEGKPIKEETFDMKTAIEKVDEYIKRGLKTKEAIKKAATELGCSKNELYDEYHKSH</sequence>
<dbReference type="HAMAP" id="MF_01877">
    <property type="entry name" value="16SrRNA_methyltr_I"/>
    <property type="match status" value="1"/>
</dbReference>
<evidence type="ECO:0000256" key="6">
    <source>
        <dbReference type="HAMAP-Rule" id="MF_01877"/>
    </source>
</evidence>
<dbReference type="CDD" id="cd11648">
    <property type="entry name" value="RsmI"/>
    <property type="match status" value="1"/>
</dbReference>
<comment type="subcellular location">
    <subcellularLocation>
        <location evidence="6">Cytoplasm</location>
    </subcellularLocation>
</comment>
<dbReference type="GO" id="GO:0005737">
    <property type="term" value="C:cytoplasm"/>
    <property type="evidence" value="ECO:0007669"/>
    <property type="project" value="UniProtKB-SubCell"/>
</dbReference>
<dbReference type="PIRSF" id="PIRSF005917">
    <property type="entry name" value="MTase_YraL"/>
    <property type="match status" value="1"/>
</dbReference>
<evidence type="ECO:0000256" key="2">
    <source>
        <dbReference type="ARBA" id="ARBA00022552"/>
    </source>
</evidence>
<comment type="catalytic activity">
    <reaction evidence="6">
        <text>cytidine(1402) in 16S rRNA + S-adenosyl-L-methionine = 2'-O-methylcytidine(1402) in 16S rRNA + S-adenosyl-L-homocysteine + H(+)</text>
        <dbReference type="Rhea" id="RHEA:42924"/>
        <dbReference type="Rhea" id="RHEA-COMP:10285"/>
        <dbReference type="Rhea" id="RHEA-COMP:10286"/>
        <dbReference type="ChEBI" id="CHEBI:15378"/>
        <dbReference type="ChEBI" id="CHEBI:57856"/>
        <dbReference type="ChEBI" id="CHEBI:59789"/>
        <dbReference type="ChEBI" id="CHEBI:74495"/>
        <dbReference type="ChEBI" id="CHEBI:82748"/>
        <dbReference type="EC" id="2.1.1.198"/>
    </reaction>
</comment>
<organism evidence="8 9">
    <name type="scientific">Faecalitalea cylindroides</name>
    <dbReference type="NCBI Taxonomy" id="39483"/>
    <lineage>
        <taxon>Bacteria</taxon>
        <taxon>Bacillati</taxon>
        <taxon>Bacillota</taxon>
        <taxon>Erysipelotrichia</taxon>
        <taxon>Erysipelotrichales</taxon>
        <taxon>Erysipelotrichaceae</taxon>
        <taxon>Faecalitalea</taxon>
    </lineage>
</organism>
<comment type="similarity">
    <text evidence="6">Belongs to the methyltransferase superfamily. RsmI family.</text>
</comment>
<dbReference type="PANTHER" id="PTHR46111">
    <property type="entry name" value="RIBOSOMAL RNA SMALL SUBUNIT METHYLTRANSFERASE I"/>
    <property type="match status" value="1"/>
</dbReference>
<reference evidence="9" key="1">
    <citation type="submission" date="2017-04" db="EMBL/GenBank/DDBJ databases">
        <title>Function of individual gut microbiota members based on whole genome sequencing of pure cultures obtained from chicken caecum.</title>
        <authorList>
            <person name="Medvecky M."/>
            <person name="Cejkova D."/>
            <person name="Polansky O."/>
            <person name="Karasova D."/>
            <person name="Kubasova T."/>
            <person name="Cizek A."/>
            <person name="Rychlik I."/>
        </authorList>
    </citation>
    <scope>NUCLEOTIDE SEQUENCE [LARGE SCALE GENOMIC DNA]</scope>
    <source>
        <strain evidence="9">An178</strain>
    </source>
</reference>
<dbReference type="EC" id="2.1.1.198" evidence="6"/>
<dbReference type="InterPro" id="IPR035996">
    <property type="entry name" value="4pyrrol_Methylase_sf"/>
</dbReference>
<dbReference type="GO" id="GO:0070677">
    <property type="term" value="F:rRNA (cytosine-2'-O-)-methyltransferase activity"/>
    <property type="evidence" value="ECO:0007669"/>
    <property type="project" value="UniProtKB-UniRule"/>
</dbReference>
<feature type="domain" description="Tetrapyrrole methylase" evidence="7">
    <location>
        <begin position="13"/>
        <end position="212"/>
    </location>
</feature>
<dbReference type="InterPro" id="IPR000878">
    <property type="entry name" value="4pyrrol_Mease"/>
</dbReference>
<comment type="function">
    <text evidence="6">Catalyzes the 2'-O-methylation of the ribose of cytidine 1402 (C1402) in 16S rRNA.</text>
</comment>
<dbReference type="EMBL" id="NFKM01000003">
    <property type="protein sequence ID" value="OUP61411.1"/>
    <property type="molecule type" value="Genomic_DNA"/>
</dbReference>
<dbReference type="PROSITE" id="PS01296">
    <property type="entry name" value="RSMI"/>
    <property type="match status" value="1"/>
</dbReference>
<proteinExistence type="inferred from homology"/>
<accession>A0A1Y3VL60</accession>
<dbReference type="InterPro" id="IPR008189">
    <property type="entry name" value="rRNA_ssu_MeTfrase_I"/>
</dbReference>
<dbReference type="NCBIfam" id="TIGR00096">
    <property type="entry name" value="16S rRNA (cytidine(1402)-2'-O)-methyltransferase"/>
    <property type="match status" value="1"/>
</dbReference>
<comment type="caution">
    <text evidence="8">The sequence shown here is derived from an EMBL/GenBank/DDBJ whole genome shotgun (WGS) entry which is preliminary data.</text>
</comment>
<evidence type="ECO:0000256" key="3">
    <source>
        <dbReference type="ARBA" id="ARBA00022603"/>
    </source>
</evidence>
<dbReference type="InterPro" id="IPR018063">
    <property type="entry name" value="SAM_MeTrfase_RsmI_CS"/>
</dbReference>
<dbReference type="FunFam" id="3.30.950.10:FF:000002">
    <property type="entry name" value="Ribosomal RNA small subunit methyltransferase I"/>
    <property type="match status" value="1"/>
</dbReference>
<keyword evidence="1 6" id="KW-0963">Cytoplasm</keyword>